<gene>
    <name evidence="1" type="ORF">BDV35DRAFT_337644</name>
</gene>
<reference evidence="1" key="1">
    <citation type="submission" date="2019-04" db="EMBL/GenBank/DDBJ databases">
        <title>Friends and foes A comparative genomics study of 23 Aspergillus species from section Flavi.</title>
        <authorList>
            <consortium name="DOE Joint Genome Institute"/>
            <person name="Kjaerbolling I."/>
            <person name="Vesth T."/>
            <person name="Frisvad J.C."/>
            <person name="Nybo J.L."/>
            <person name="Theobald S."/>
            <person name="Kildgaard S."/>
            <person name="Isbrandt T."/>
            <person name="Kuo A."/>
            <person name="Sato A."/>
            <person name="Lyhne E.K."/>
            <person name="Kogle M.E."/>
            <person name="Wiebenga A."/>
            <person name="Kun R.S."/>
            <person name="Lubbers R.J."/>
            <person name="Makela M.R."/>
            <person name="Barry K."/>
            <person name="Chovatia M."/>
            <person name="Clum A."/>
            <person name="Daum C."/>
            <person name="Haridas S."/>
            <person name="He G."/>
            <person name="LaButti K."/>
            <person name="Lipzen A."/>
            <person name="Mondo S."/>
            <person name="Riley R."/>
            <person name="Salamov A."/>
            <person name="Simmons B.A."/>
            <person name="Magnuson J.K."/>
            <person name="Henrissat B."/>
            <person name="Mortensen U.H."/>
            <person name="Larsen T.O."/>
            <person name="Devries R.P."/>
            <person name="Grigoriev I.V."/>
            <person name="Machida M."/>
            <person name="Baker S.E."/>
            <person name="Andersen M.R."/>
        </authorList>
    </citation>
    <scope>NUCLEOTIDE SEQUENCE [LARGE SCALE GENOMIC DNA]</scope>
    <source>
        <strain evidence="1">CBS 121.62</strain>
    </source>
</reference>
<feature type="non-terminal residue" evidence="1">
    <location>
        <position position="57"/>
    </location>
</feature>
<name>A0A5N6HH19_ASPFL</name>
<evidence type="ECO:0000313" key="1">
    <source>
        <dbReference type="EMBL" id="KAB8251943.1"/>
    </source>
</evidence>
<proteinExistence type="predicted"/>
<dbReference type="AlphaFoldDB" id="A0A5N6HH19"/>
<sequence>MNRCPPKSLSGPCLLALLQLLIYSLSLCLESFLYNLALLDMLIPLTEDKPNILSRYL</sequence>
<organism evidence="1">
    <name type="scientific">Aspergillus flavus</name>
    <dbReference type="NCBI Taxonomy" id="5059"/>
    <lineage>
        <taxon>Eukaryota</taxon>
        <taxon>Fungi</taxon>
        <taxon>Dikarya</taxon>
        <taxon>Ascomycota</taxon>
        <taxon>Pezizomycotina</taxon>
        <taxon>Eurotiomycetes</taxon>
        <taxon>Eurotiomycetidae</taxon>
        <taxon>Eurotiales</taxon>
        <taxon>Aspergillaceae</taxon>
        <taxon>Aspergillus</taxon>
        <taxon>Aspergillus subgen. Circumdati</taxon>
    </lineage>
</organism>
<protein>
    <submittedName>
        <fullName evidence="1">Uncharacterized protein</fullName>
    </submittedName>
</protein>
<dbReference type="EMBL" id="ML734557">
    <property type="protein sequence ID" value="KAB8251943.1"/>
    <property type="molecule type" value="Genomic_DNA"/>
</dbReference>
<accession>A0A5N6HH19</accession>
<dbReference type="Proteomes" id="UP000325434">
    <property type="component" value="Unassembled WGS sequence"/>
</dbReference>